<dbReference type="RefSeq" id="WP_341837036.1">
    <property type="nucleotide sequence ID" value="NZ_CP149822.1"/>
</dbReference>
<keyword evidence="1" id="KW-0732">Signal</keyword>
<reference evidence="3" key="1">
    <citation type="submission" date="2024-03" db="EMBL/GenBank/DDBJ databases">
        <title>Chitinophaga horti sp. nov., isolated from garden soil.</title>
        <authorList>
            <person name="Lee D.S."/>
            <person name="Han D.M."/>
            <person name="Baek J.H."/>
            <person name="Choi D.G."/>
            <person name="Jeon J.H."/>
            <person name="Jeon C.O."/>
        </authorList>
    </citation>
    <scope>NUCLEOTIDE SEQUENCE [LARGE SCALE GENOMIC DNA]</scope>
    <source>
        <strain evidence="3">GPA1</strain>
    </source>
</reference>
<evidence type="ECO:0000313" key="2">
    <source>
        <dbReference type="EMBL" id="WZN42200.1"/>
    </source>
</evidence>
<evidence type="ECO:0000313" key="3">
    <source>
        <dbReference type="Proteomes" id="UP001485459"/>
    </source>
</evidence>
<protein>
    <recommendedName>
        <fullName evidence="4">Outer membrane protein beta-barrel domain-containing protein</fullName>
    </recommendedName>
</protein>
<accession>A0ABZ2YSH3</accession>
<sequence length="197" mass="21001">MKKLLTVFALLTMIAETQAQDIQTLAGRTGKPKTFGAYGHALGTISAVNGDFAVFTGAYGGVFLNKKWLLGAGAKSLANNVRLETPDRPHIGFWYTGAVAEYVHNTDKLFHWSAGALVGGGSVSERDKTYHTRDLVYASSAVVVAEPFVQVEMNVTHYLRVVAGGSYRRVFGAGGVNITNDKLSAPGFSLGVKAGLF</sequence>
<evidence type="ECO:0000256" key="1">
    <source>
        <dbReference type="SAM" id="SignalP"/>
    </source>
</evidence>
<feature type="chain" id="PRO_5047078794" description="Outer membrane protein beta-barrel domain-containing protein" evidence="1">
    <location>
        <begin position="20"/>
        <end position="197"/>
    </location>
</feature>
<keyword evidence="3" id="KW-1185">Reference proteome</keyword>
<proteinExistence type="predicted"/>
<feature type="signal peptide" evidence="1">
    <location>
        <begin position="1"/>
        <end position="19"/>
    </location>
</feature>
<dbReference type="EMBL" id="CP149822">
    <property type="protein sequence ID" value="WZN42200.1"/>
    <property type="molecule type" value="Genomic_DNA"/>
</dbReference>
<evidence type="ECO:0008006" key="4">
    <source>
        <dbReference type="Google" id="ProtNLM"/>
    </source>
</evidence>
<dbReference type="Proteomes" id="UP001485459">
    <property type="component" value="Chromosome"/>
</dbReference>
<name>A0ABZ2YSH3_9BACT</name>
<gene>
    <name evidence="2" type="ORF">WJU16_04005</name>
</gene>
<organism evidence="2 3">
    <name type="scientific">Chitinophaga pollutisoli</name>
    <dbReference type="NCBI Taxonomy" id="3133966"/>
    <lineage>
        <taxon>Bacteria</taxon>
        <taxon>Pseudomonadati</taxon>
        <taxon>Bacteroidota</taxon>
        <taxon>Chitinophagia</taxon>
        <taxon>Chitinophagales</taxon>
        <taxon>Chitinophagaceae</taxon>
        <taxon>Chitinophaga</taxon>
    </lineage>
</organism>